<feature type="signal peptide" evidence="2">
    <location>
        <begin position="1"/>
        <end position="28"/>
    </location>
</feature>
<evidence type="ECO:0008006" key="5">
    <source>
        <dbReference type="Google" id="ProtNLM"/>
    </source>
</evidence>
<accession>A0AAJ5D0R4</accession>
<evidence type="ECO:0000313" key="3">
    <source>
        <dbReference type="EMBL" id="SUA90889.1"/>
    </source>
</evidence>
<feature type="chain" id="PRO_5042557273" description="Type IV pilus biogenesis protein PilP" evidence="2">
    <location>
        <begin position="29"/>
        <end position="160"/>
    </location>
</feature>
<evidence type="ECO:0000256" key="1">
    <source>
        <dbReference type="SAM" id="MobiDB-lite"/>
    </source>
</evidence>
<name>A0AAJ5D0R4_PANPU</name>
<feature type="region of interest" description="Disordered" evidence="1">
    <location>
        <begin position="46"/>
        <end position="73"/>
    </location>
</feature>
<gene>
    <name evidence="3" type="ORF">NCTC13159_02376</name>
</gene>
<organism evidence="3 4">
    <name type="scientific">Pandoraea pulmonicola</name>
    <dbReference type="NCBI Taxonomy" id="93221"/>
    <lineage>
        <taxon>Bacteria</taxon>
        <taxon>Pseudomonadati</taxon>
        <taxon>Pseudomonadota</taxon>
        <taxon>Betaproteobacteria</taxon>
        <taxon>Burkholderiales</taxon>
        <taxon>Burkholderiaceae</taxon>
        <taxon>Pandoraea</taxon>
    </lineage>
</organism>
<sequence>MFTKVCRMAALAMLVAAPGWLGSTTVHAEETIDAFARAHLKASQQAQDEKDAKAAKAAGDAQERTAAPPRGDVPPELLYIYGVENAVVAYVRVEGRYGRSVGKGDKIGEWQVVNIGDDFVDVRRGARQQRLLLPSAFGAAPPTPDAERQSARGWSDGYAG</sequence>
<dbReference type="RefSeq" id="WP_160118085.1">
    <property type="nucleotide sequence ID" value="NZ_CP010310.2"/>
</dbReference>
<evidence type="ECO:0000256" key="2">
    <source>
        <dbReference type="SAM" id="SignalP"/>
    </source>
</evidence>
<evidence type="ECO:0000313" key="4">
    <source>
        <dbReference type="Proteomes" id="UP000254589"/>
    </source>
</evidence>
<reference evidence="3 4" key="1">
    <citation type="submission" date="2018-06" db="EMBL/GenBank/DDBJ databases">
        <authorList>
            <consortium name="Pathogen Informatics"/>
            <person name="Doyle S."/>
        </authorList>
    </citation>
    <scope>NUCLEOTIDE SEQUENCE [LARGE SCALE GENOMIC DNA]</scope>
    <source>
        <strain evidence="3 4">NCTC13159</strain>
    </source>
</reference>
<keyword evidence="2" id="KW-0732">Signal</keyword>
<dbReference type="AlphaFoldDB" id="A0AAJ5D0R4"/>
<dbReference type="EMBL" id="UGSJ01000001">
    <property type="protein sequence ID" value="SUA90889.1"/>
    <property type="molecule type" value="Genomic_DNA"/>
</dbReference>
<protein>
    <recommendedName>
        <fullName evidence="5">Type IV pilus biogenesis protein PilP</fullName>
    </recommendedName>
</protein>
<comment type="caution">
    <text evidence="3">The sequence shown here is derived from an EMBL/GenBank/DDBJ whole genome shotgun (WGS) entry which is preliminary data.</text>
</comment>
<proteinExistence type="predicted"/>
<dbReference type="Proteomes" id="UP000254589">
    <property type="component" value="Unassembled WGS sequence"/>
</dbReference>
<feature type="region of interest" description="Disordered" evidence="1">
    <location>
        <begin position="136"/>
        <end position="160"/>
    </location>
</feature>